<evidence type="ECO:0000256" key="8">
    <source>
        <dbReference type="ARBA" id="ARBA00022833"/>
    </source>
</evidence>
<gene>
    <name evidence="14" type="ORF">ECRASSUSDP1_LOCUS3316</name>
</gene>
<keyword evidence="3" id="KW-0121">Carboxypeptidase</keyword>
<evidence type="ECO:0000256" key="5">
    <source>
        <dbReference type="ARBA" id="ARBA00022723"/>
    </source>
</evidence>
<dbReference type="PANTHER" id="PTHR11705">
    <property type="entry name" value="PROTEASE FAMILY M14 CARBOXYPEPTIDASE A,B"/>
    <property type="match status" value="1"/>
</dbReference>
<accession>A0AAD1UAP4</accession>
<reference evidence="14" key="1">
    <citation type="submission" date="2023-07" db="EMBL/GenBank/DDBJ databases">
        <authorList>
            <consortium name="AG Swart"/>
            <person name="Singh M."/>
            <person name="Singh A."/>
            <person name="Seah K."/>
            <person name="Emmerich C."/>
        </authorList>
    </citation>
    <scope>NUCLEOTIDE SEQUENCE</scope>
    <source>
        <strain evidence="14">DP1</strain>
    </source>
</reference>
<comment type="cofactor">
    <cofactor evidence="1">
        <name>Zn(2+)</name>
        <dbReference type="ChEBI" id="CHEBI:29105"/>
    </cofactor>
</comment>
<dbReference type="GO" id="GO:0006508">
    <property type="term" value="P:proteolysis"/>
    <property type="evidence" value="ECO:0007669"/>
    <property type="project" value="UniProtKB-KW"/>
</dbReference>
<dbReference type="InterPro" id="IPR057246">
    <property type="entry name" value="CARBOXYPEPT_ZN_1"/>
</dbReference>
<keyword evidence="15" id="KW-1185">Reference proteome</keyword>
<dbReference type="Proteomes" id="UP001295684">
    <property type="component" value="Unassembled WGS sequence"/>
</dbReference>
<keyword evidence="7" id="KW-0378">Hydrolase</keyword>
<dbReference type="PROSITE" id="PS52035">
    <property type="entry name" value="PEPTIDASE_M14"/>
    <property type="match status" value="1"/>
</dbReference>
<dbReference type="InterPro" id="IPR000834">
    <property type="entry name" value="Peptidase_M14"/>
</dbReference>
<feature type="domain" description="Peptidase M14" evidence="13">
    <location>
        <begin position="44"/>
        <end position="360"/>
    </location>
</feature>
<dbReference type="FunFam" id="3.40.630.10:FF:000084">
    <property type="entry name" value="Carboxypeptidase B2"/>
    <property type="match status" value="1"/>
</dbReference>
<keyword evidence="8" id="KW-0862">Zinc</keyword>
<evidence type="ECO:0000313" key="14">
    <source>
        <dbReference type="EMBL" id="CAI2361999.1"/>
    </source>
</evidence>
<comment type="similarity">
    <text evidence="2 10">Belongs to the peptidase M14 family.</text>
</comment>
<dbReference type="AlphaFoldDB" id="A0AAD1UAP4"/>
<name>A0AAD1UAP4_EUPCR</name>
<evidence type="ECO:0000256" key="12">
    <source>
        <dbReference type="SAM" id="Phobius"/>
    </source>
</evidence>
<evidence type="ECO:0000256" key="2">
    <source>
        <dbReference type="ARBA" id="ARBA00005988"/>
    </source>
</evidence>
<feature type="active site" description="Proton donor/acceptor" evidence="10">
    <location>
        <position position="324"/>
    </location>
</feature>
<dbReference type="CDD" id="cd03859">
    <property type="entry name" value="M14_CPT"/>
    <property type="match status" value="1"/>
</dbReference>
<dbReference type="PROSITE" id="PS00132">
    <property type="entry name" value="CARBOXYPEPT_ZN_1"/>
    <property type="match status" value="1"/>
</dbReference>
<evidence type="ECO:0000256" key="10">
    <source>
        <dbReference type="PROSITE-ProRule" id="PRU01379"/>
    </source>
</evidence>
<keyword evidence="6" id="KW-0732">Signal</keyword>
<dbReference type="SUPFAM" id="SSF53187">
    <property type="entry name" value="Zn-dependent exopeptidases"/>
    <property type="match status" value="1"/>
</dbReference>
<comment type="caution">
    <text evidence="14">The sequence shown here is derived from an EMBL/GenBank/DDBJ whole genome shotgun (WGS) entry which is preliminary data.</text>
</comment>
<keyword evidence="4" id="KW-0645">Protease</keyword>
<evidence type="ECO:0000256" key="6">
    <source>
        <dbReference type="ARBA" id="ARBA00022729"/>
    </source>
</evidence>
<evidence type="ECO:0000256" key="9">
    <source>
        <dbReference type="ARBA" id="ARBA00023049"/>
    </source>
</evidence>
<feature type="compositionally biased region" description="Basic and acidic residues" evidence="11">
    <location>
        <begin position="569"/>
        <end position="580"/>
    </location>
</feature>
<evidence type="ECO:0000256" key="1">
    <source>
        <dbReference type="ARBA" id="ARBA00001947"/>
    </source>
</evidence>
<evidence type="ECO:0000256" key="11">
    <source>
        <dbReference type="SAM" id="MobiDB-lite"/>
    </source>
</evidence>
<evidence type="ECO:0000256" key="4">
    <source>
        <dbReference type="ARBA" id="ARBA00022670"/>
    </source>
</evidence>
<evidence type="ECO:0000259" key="13">
    <source>
        <dbReference type="PROSITE" id="PS52035"/>
    </source>
</evidence>
<dbReference type="PRINTS" id="PR00765">
    <property type="entry name" value="CRBOXYPTASEA"/>
</dbReference>
<dbReference type="GO" id="GO:0005615">
    <property type="term" value="C:extracellular space"/>
    <property type="evidence" value="ECO:0007669"/>
    <property type="project" value="TreeGrafter"/>
</dbReference>
<sequence>MLVVFLSTLLAEKIDFSNLKNKMLNSKSIDIFMDDYIGKDSGVRFFTYQNIIDLFKEIESQFSFSRVHSIGKSFEDRDIPLLTLGENYKKFEEGDSKDNPPAILLTSAHHAREVVGVSMNIYVALELLYNWVHDNPGTHTLLENHVLYFLPMVNVDGYYLISEGWEKSHFFNYIRKNRRNDGGCVGTSIGVDLNRNYDFKWGLDNDGSSPNKCQGDYRGEMPFSEPETQAVRDFITSSQHNVKIAINFHTWGNLFIIPFNFDNESNKDMIHKPIYAIYEDIRDQGNLPEGMLFGNGKQTIKYKANGDATDWMATQNDLLAISPELGILNTASNRFFPNLEFVKPIIKENYPWVNYTIHKLSAQIDIKILSYEKEVCMIENCTTRPQKIQKFHVNIQAQNLGFSVTKNISIKILADSDIKILLKDDQQDRFVRSNELTYPSLASLESTVWNLRVEVPMTKWKELSSASVNKPNENAFLSFENYKYPLFASSEKSIKALTIASLVDAKETAPEDQAKTSIYYYVIIVFIILVSVAILVAYCFIKNKKPSRMIHLDGKRHQELEMGYPRDAPGSKEDRSIYSS</sequence>
<proteinExistence type="inferred from homology"/>
<keyword evidence="9" id="KW-0482">Metalloprotease</keyword>
<dbReference type="SMART" id="SM00631">
    <property type="entry name" value="Zn_pept"/>
    <property type="match status" value="1"/>
</dbReference>
<dbReference type="Gene3D" id="3.40.630.10">
    <property type="entry name" value="Zn peptidases"/>
    <property type="match status" value="1"/>
</dbReference>
<dbReference type="Pfam" id="PF00246">
    <property type="entry name" value="Peptidase_M14"/>
    <property type="match status" value="1"/>
</dbReference>
<dbReference type="GO" id="GO:0004181">
    <property type="term" value="F:metallocarboxypeptidase activity"/>
    <property type="evidence" value="ECO:0007669"/>
    <property type="project" value="InterPro"/>
</dbReference>
<feature type="transmembrane region" description="Helical" evidence="12">
    <location>
        <begin position="518"/>
        <end position="541"/>
    </location>
</feature>
<dbReference type="EMBL" id="CAMPGE010003175">
    <property type="protein sequence ID" value="CAI2361999.1"/>
    <property type="molecule type" value="Genomic_DNA"/>
</dbReference>
<keyword evidence="12" id="KW-0472">Membrane</keyword>
<evidence type="ECO:0000313" key="15">
    <source>
        <dbReference type="Proteomes" id="UP001295684"/>
    </source>
</evidence>
<feature type="region of interest" description="Disordered" evidence="11">
    <location>
        <begin position="561"/>
        <end position="580"/>
    </location>
</feature>
<organism evidence="14 15">
    <name type="scientific">Euplotes crassus</name>
    <dbReference type="NCBI Taxonomy" id="5936"/>
    <lineage>
        <taxon>Eukaryota</taxon>
        <taxon>Sar</taxon>
        <taxon>Alveolata</taxon>
        <taxon>Ciliophora</taxon>
        <taxon>Intramacronucleata</taxon>
        <taxon>Spirotrichea</taxon>
        <taxon>Hypotrichia</taxon>
        <taxon>Euplotida</taxon>
        <taxon>Euplotidae</taxon>
        <taxon>Moneuplotes</taxon>
    </lineage>
</organism>
<evidence type="ECO:0000256" key="3">
    <source>
        <dbReference type="ARBA" id="ARBA00022645"/>
    </source>
</evidence>
<dbReference type="PANTHER" id="PTHR11705:SF119">
    <property type="entry name" value="OS02G0119300 PROTEIN"/>
    <property type="match status" value="1"/>
</dbReference>
<keyword evidence="12" id="KW-0812">Transmembrane</keyword>
<dbReference type="GO" id="GO:0008270">
    <property type="term" value="F:zinc ion binding"/>
    <property type="evidence" value="ECO:0007669"/>
    <property type="project" value="InterPro"/>
</dbReference>
<dbReference type="InterPro" id="IPR033810">
    <property type="entry name" value="Carboxypeptidase_T"/>
</dbReference>
<evidence type="ECO:0000256" key="7">
    <source>
        <dbReference type="ARBA" id="ARBA00022801"/>
    </source>
</evidence>
<keyword evidence="12" id="KW-1133">Transmembrane helix</keyword>
<keyword evidence="5" id="KW-0479">Metal-binding</keyword>
<protein>
    <recommendedName>
        <fullName evidence="13">Peptidase M14 domain-containing protein</fullName>
    </recommendedName>
</protein>